<sequence length="263" mass="29975">MENVGFFQQSPPHTRAHITMQRYRQPHPQPPMTILLDQIRPLCHRDQEFLEFVREMNYQMSFRNHLGGHVRANTFSCAAMCRVQGVCNVTKNRGQRAVNIVTWGGSVPLPRHLKEKYIDHASRYIWHPLVGLQVLLGGENSPSGQLPRVVPTDTPPMLLCSTYTFNQHYGGGRVEEVYPCSYCRAMFPSWRSPEGYVHYTKLGSNEGEQSNRFSRGNCAECAAFSDMFHLIGQSWRIVGEDPGVTLRRLGVRPLFSVVQWPSG</sequence>
<evidence type="ECO:0000313" key="1">
    <source>
        <dbReference type="Proteomes" id="UP000515135"/>
    </source>
</evidence>
<dbReference type="GeneID" id="109462991"/>
<gene>
    <name evidence="2" type="primary">LOC109462991</name>
</gene>
<reference evidence="2" key="1">
    <citation type="submission" date="2025-08" db="UniProtKB">
        <authorList>
            <consortium name="RefSeq"/>
        </authorList>
    </citation>
    <scope>IDENTIFICATION</scope>
    <source>
        <tissue evidence="2">Gonad</tissue>
    </source>
</reference>
<dbReference type="OrthoDB" id="10344644at2759"/>
<keyword evidence="1" id="KW-1185">Reference proteome</keyword>
<dbReference type="Proteomes" id="UP000515135">
    <property type="component" value="Unplaced"/>
</dbReference>
<dbReference type="AlphaFoldDB" id="A0A6P4YE44"/>
<dbReference type="KEGG" id="bbel:109462991"/>
<protein>
    <submittedName>
        <fullName evidence="2">Uncharacterized protein LOC109462991</fullName>
    </submittedName>
</protein>
<accession>A0A6P4YE44</accession>
<organism evidence="1 2">
    <name type="scientific">Branchiostoma belcheri</name>
    <name type="common">Amphioxus</name>
    <dbReference type="NCBI Taxonomy" id="7741"/>
    <lineage>
        <taxon>Eukaryota</taxon>
        <taxon>Metazoa</taxon>
        <taxon>Chordata</taxon>
        <taxon>Cephalochordata</taxon>
        <taxon>Leptocardii</taxon>
        <taxon>Amphioxiformes</taxon>
        <taxon>Branchiostomatidae</taxon>
        <taxon>Branchiostoma</taxon>
    </lineage>
</organism>
<proteinExistence type="predicted"/>
<evidence type="ECO:0000313" key="2">
    <source>
        <dbReference type="RefSeq" id="XP_019615201.1"/>
    </source>
</evidence>
<name>A0A6P4YE44_BRABE</name>
<dbReference type="RefSeq" id="XP_019615201.1">
    <property type="nucleotide sequence ID" value="XM_019759642.1"/>
</dbReference>